<proteinExistence type="predicted"/>
<dbReference type="PANTHER" id="PTHR33525:SF6">
    <property type="entry name" value="HDOD DOMAIN-CONTAINING PROTEIN"/>
    <property type="match status" value="1"/>
</dbReference>
<dbReference type="SUPFAM" id="SSF109604">
    <property type="entry name" value="HD-domain/PDEase-like"/>
    <property type="match status" value="1"/>
</dbReference>
<reference evidence="2 3" key="1">
    <citation type="journal article" date="2018" name="Environ. Microbiol.">
        <title>Isolation and genomic characterization of Novimethylophilus kurashikiensis gen. nov. sp. nov., a new lanthanide-dependent methylotrophic species of Methylophilaceae.</title>
        <authorList>
            <person name="Lv H."/>
            <person name="Sahin N."/>
            <person name="Tani A."/>
        </authorList>
    </citation>
    <scope>NUCLEOTIDE SEQUENCE [LARGE SCALE GENOMIC DNA]</scope>
    <source>
        <strain evidence="2 3">La2-4</strain>
    </source>
</reference>
<comment type="caution">
    <text evidence="2">The sequence shown here is derived from an EMBL/GenBank/DDBJ whole genome shotgun (WGS) entry which is preliminary data.</text>
</comment>
<organism evidence="2 3">
    <name type="scientific">Novimethylophilus kurashikiensis</name>
    <dbReference type="NCBI Taxonomy" id="1825523"/>
    <lineage>
        <taxon>Bacteria</taxon>
        <taxon>Pseudomonadati</taxon>
        <taxon>Pseudomonadota</taxon>
        <taxon>Betaproteobacteria</taxon>
        <taxon>Nitrosomonadales</taxon>
        <taxon>Methylophilaceae</taxon>
        <taxon>Novimethylophilus</taxon>
    </lineage>
</organism>
<dbReference type="Gene3D" id="1.10.3210.10">
    <property type="entry name" value="Hypothetical protein af1432"/>
    <property type="match status" value="1"/>
</dbReference>
<dbReference type="Pfam" id="PF08668">
    <property type="entry name" value="HDOD"/>
    <property type="match status" value="1"/>
</dbReference>
<dbReference type="EMBL" id="BDOQ01000007">
    <property type="protein sequence ID" value="GBG14454.1"/>
    <property type="molecule type" value="Genomic_DNA"/>
</dbReference>
<dbReference type="InterPro" id="IPR052340">
    <property type="entry name" value="RNase_Y/CdgJ"/>
</dbReference>
<dbReference type="InterPro" id="IPR013976">
    <property type="entry name" value="HDOD"/>
</dbReference>
<evidence type="ECO:0000313" key="2">
    <source>
        <dbReference type="EMBL" id="GBG14454.1"/>
    </source>
</evidence>
<dbReference type="PANTHER" id="PTHR33525">
    <property type="match status" value="1"/>
</dbReference>
<name>A0A2R5FCT5_9PROT</name>
<protein>
    <submittedName>
        <fullName evidence="2">Diguanylate phosphodiesterase</fullName>
    </submittedName>
</protein>
<accession>A0A2R5FCT5</accession>
<sequence length="287" mass="32091">MSSMAVPQVAAEQLLVNMRIPPCPRVVTALINESHEEFPDFDKLDKLISGDVGLASAVLKTANSPYYGLSRKASAVKQAMTILGSRTVIQIVTMLALRNAFPANNMLERFWDRSTYHAIACARIARYLSLMQADIAFTFGLFNDCGIPIMFTWFENYKDVLAQANKAVKPFIALENDMFGTNHAIVGAALAQEWHLPENICVAIREHHSVDPLYGLKSDVDPQGKLLRCISIVADYMVNRFLDVEQETEWKLHGPAALHQLGTSEADLDFIYSYVCDELREAQSYRG</sequence>
<feature type="domain" description="HDOD" evidence="1">
    <location>
        <begin position="20"/>
        <end position="210"/>
    </location>
</feature>
<dbReference type="RefSeq" id="WP_181376237.1">
    <property type="nucleotide sequence ID" value="NZ_BDOQ01000007.1"/>
</dbReference>
<dbReference type="AlphaFoldDB" id="A0A2R5FCT5"/>
<evidence type="ECO:0000259" key="1">
    <source>
        <dbReference type="PROSITE" id="PS51833"/>
    </source>
</evidence>
<dbReference type="PROSITE" id="PS51833">
    <property type="entry name" value="HDOD"/>
    <property type="match status" value="1"/>
</dbReference>
<keyword evidence="3" id="KW-1185">Reference proteome</keyword>
<dbReference type="Proteomes" id="UP000245081">
    <property type="component" value="Unassembled WGS sequence"/>
</dbReference>
<evidence type="ECO:0000313" key="3">
    <source>
        <dbReference type="Proteomes" id="UP000245081"/>
    </source>
</evidence>
<gene>
    <name evidence="2" type="ORF">NMK_2053</name>
</gene>